<proteinExistence type="predicted"/>
<dbReference type="Proteomes" id="UP000813824">
    <property type="component" value="Unassembled WGS sequence"/>
</dbReference>
<evidence type="ECO:0000313" key="2">
    <source>
        <dbReference type="Proteomes" id="UP000813824"/>
    </source>
</evidence>
<sequence>MANHISDELSHHFRWGIPERTCPQIARVFGIPEGNHLGSAPSATLRRISNILKATGALSIERFKLSNILEDLAESVDADDRPGTYSHCTTFLQVYWQLYYFVLEDTKDWTRTVARKFYHDRNRLLRPLKEMWPGIASESDSWIIQHMHLTLEHFRKREFVPHWRKVVRVEFPSKRLASIPAASRLRTSSLMSLAQVSYMDVCAYEDCIRSLKQIEEYHNQDSEMASASYYSLLASAMLLGFKMDTIGIINHSTGTGWTEAVRHIIVESERYLQWEPHEDEDCPQLARLMGIWHKDDRFGSEKLEVVTRIFAIVRSGAAHRDAESTSWTTPSSHIDWVTEYVPRVCRELDTNSGVVFYCIASAILSISYISDLSSRAHDKTLHTALNAVSRLKPPLENESPASFAFIQMQHAALSLLCLFVQTGLFRSSDIPTFSPGRCDWDLSHLRGSEALSNMSTEGLDLIEERDRFFMKIIQATAGDADGAPIRRAWLDDPQNDQLVRQWVHMLHRWMIPHQEDILERAYTLPINSLFGCERFRRPDMSHWGEDLIHVQQVLVAVLGYSWFDRLHDATHGKADFSELIDSTLFVLKMETEHAVAVAWYIQDTIEDFRKYFPRIQERYGFLDPSLRQVQAAYKAKLVEIRNSTVLDVMEDSIWMFDLDGGMPS</sequence>
<name>A0A8K0UM87_9AGAR</name>
<evidence type="ECO:0000313" key="1">
    <source>
        <dbReference type="EMBL" id="KAH8099501.1"/>
    </source>
</evidence>
<gene>
    <name evidence="1" type="ORF">BXZ70DRAFT_229509</name>
</gene>
<reference evidence="1" key="1">
    <citation type="journal article" date="2021" name="New Phytol.">
        <title>Evolutionary innovations through gain and loss of genes in the ectomycorrhizal Boletales.</title>
        <authorList>
            <person name="Wu G."/>
            <person name="Miyauchi S."/>
            <person name="Morin E."/>
            <person name="Kuo A."/>
            <person name="Drula E."/>
            <person name="Varga T."/>
            <person name="Kohler A."/>
            <person name="Feng B."/>
            <person name="Cao Y."/>
            <person name="Lipzen A."/>
            <person name="Daum C."/>
            <person name="Hundley H."/>
            <person name="Pangilinan J."/>
            <person name="Johnson J."/>
            <person name="Barry K."/>
            <person name="LaButti K."/>
            <person name="Ng V."/>
            <person name="Ahrendt S."/>
            <person name="Min B."/>
            <person name="Choi I.G."/>
            <person name="Park H."/>
            <person name="Plett J.M."/>
            <person name="Magnuson J."/>
            <person name="Spatafora J.W."/>
            <person name="Nagy L.G."/>
            <person name="Henrissat B."/>
            <person name="Grigoriev I.V."/>
            <person name="Yang Z.L."/>
            <person name="Xu J."/>
            <person name="Martin F.M."/>
        </authorList>
    </citation>
    <scope>NUCLEOTIDE SEQUENCE</scope>
    <source>
        <strain evidence="1">KKN 215</strain>
    </source>
</reference>
<accession>A0A8K0UM87</accession>
<comment type="caution">
    <text evidence="1">The sequence shown here is derived from an EMBL/GenBank/DDBJ whole genome shotgun (WGS) entry which is preliminary data.</text>
</comment>
<protein>
    <submittedName>
        <fullName evidence="1">Uncharacterized protein</fullName>
    </submittedName>
</protein>
<dbReference type="EMBL" id="JAEVFJ010000019">
    <property type="protein sequence ID" value="KAH8099501.1"/>
    <property type="molecule type" value="Genomic_DNA"/>
</dbReference>
<dbReference type="AlphaFoldDB" id="A0A8K0UM87"/>
<organism evidence="1 2">
    <name type="scientific">Cristinia sonorae</name>
    <dbReference type="NCBI Taxonomy" id="1940300"/>
    <lineage>
        <taxon>Eukaryota</taxon>
        <taxon>Fungi</taxon>
        <taxon>Dikarya</taxon>
        <taxon>Basidiomycota</taxon>
        <taxon>Agaricomycotina</taxon>
        <taxon>Agaricomycetes</taxon>
        <taxon>Agaricomycetidae</taxon>
        <taxon>Agaricales</taxon>
        <taxon>Pleurotineae</taxon>
        <taxon>Stephanosporaceae</taxon>
        <taxon>Cristinia</taxon>
    </lineage>
</organism>
<keyword evidence="2" id="KW-1185">Reference proteome</keyword>